<dbReference type="Proteomes" id="UP001060215">
    <property type="component" value="Chromosome 3"/>
</dbReference>
<organism evidence="1 2">
    <name type="scientific">Camellia lanceoleosa</name>
    <dbReference type="NCBI Taxonomy" id="1840588"/>
    <lineage>
        <taxon>Eukaryota</taxon>
        <taxon>Viridiplantae</taxon>
        <taxon>Streptophyta</taxon>
        <taxon>Embryophyta</taxon>
        <taxon>Tracheophyta</taxon>
        <taxon>Spermatophyta</taxon>
        <taxon>Magnoliopsida</taxon>
        <taxon>eudicotyledons</taxon>
        <taxon>Gunneridae</taxon>
        <taxon>Pentapetalae</taxon>
        <taxon>asterids</taxon>
        <taxon>Ericales</taxon>
        <taxon>Theaceae</taxon>
        <taxon>Camellia</taxon>
    </lineage>
</organism>
<sequence length="82" mass="8492">MEFGSSKGGVVAAEESSRGARGVGLESSRPVLGLESSRHGVLREWGFSSMEFFSLGFSGRGGSRCCSSLELGVWAGVFPAGC</sequence>
<comment type="caution">
    <text evidence="1">The sequence shown here is derived from an EMBL/GenBank/DDBJ whole genome shotgun (WGS) entry which is preliminary data.</text>
</comment>
<dbReference type="EMBL" id="CM045760">
    <property type="protein sequence ID" value="KAI8025673.1"/>
    <property type="molecule type" value="Genomic_DNA"/>
</dbReference>
<keyword evidence="2" id="KW-1185">Reference proteome</keyword>
<reference evidence="1 2" key="1">
    <citation type="journal article" date="2022" name="Plant J.">
        <title>Chromosome-level genome of Camellia lanceoleosa provides a valuable resource for understanding genome evolution and self-incompatibility.</title>
        <authorList>
            <person name="Gong W."/>
            <person name="Xiao S."/>
            <person name="Wang L."/>
            <person name="Liao Z."/>
            <person name="Chang Y."/>
            <person name="Mo W."/>
            <person name="Hu G."/>
            <person name="Li W."/>
            <person name="Zhao G."/>
            <person name="Zhu H."/>
            <person name="Hu X."/>
            <person name="Ji K."/>
            <person name="Xiang X."/>
            <person name="Song Q."/>
            <person name="Yuan D."/>
            <person name="Jin S."/>
            <person name="Zhang L."/>
        </authorList>
    </citation>
    <scope>NUCLEOTIDE SEQUENCE [LARGE SCALE GENOMIC DNA]</scope>
    <source>
        <strain evidence="1">SQ_2022a</strain>
    </source>
</reference>
<gene>
    <name evidence="1" type="ORF">LOK49_LG02G03162</name>
</gene>
<evidence type="ECO:0000313" key="2">
    <source>
        <dbReference type="Proteomes" id="UP001060215"/>
    </source>
</evidence>
<name>A0ACC0IJX2_9ERIC</name>
<proteinExistence type="predicted"/>
<accession>A0ACC0IJX2</accession>
<evidence type="ECO:0000313" key="1">
    <source>
        <dbReference type="EMBL" id="KAI8025673.1"/>
    </source>
</evidence>
<protein>
    <submittedName>
        <fullName evidence="1">Uncharacterized protein</fullName>
    </submittedName>
</protein>